<evidence type="ECO:0000256" key="5">
    <source>
        <dbReference type="ARBA" id="ARBA00022643"/>
    </source>
</evidence>
<keyword evidence="4" id="KW-0285">Flavoprotein</keyword>
<comment type="similarity">
    <text evidence="3">In the N-terminal section; belongs to the NADH:flavin oxidoreductase/NADH oxidase family.</text>
</comment>
<dbReference type="Proteomes" id="UP001165427">
    <property type="component" value="Unassembled WGS sequence"/>
</dbReference>
<dbReference type="GO" id="GO:0051536">
    <property type="term" value="F:iron-sulfur cluster binding"/>
    <property type="evidence" value="ECO:0007669"/>
    <property type="project" value="UniProtKB-KW"/>
</dbReference>
<keyword evidence="6" id="KW-0479">Metal-binding</keyword>
<evidence type="ECO:0000256" key="3">
    <source>
        <dbReference type="ARBA" id="ARBA00011048"/>
    </source>
</evidence>
<dbReference type="AlphaFoldDB" id="A0AA41RAU8"/>
<dbReference type="GO" id="GO:0046872">
    <property type="term" value="F:metal ion binding"/>
    <property type="evidence" value="ECO:0007669"/>
    <property type="project" value="UniProtKB-KW"/>
</dbReference>
<dbReference type="PANTHER" id="PTHR42917">
    <property type="entry name" value="2,4-DIENOYL-COA REDUCTASE"/>
    <property type="match status" value="1"/>
</dbReference>
<keyword evidence="9" id="KW-0411">Iron-sulfur</keyword>
<dbReference type="PANTHER" id="PTHR42917:SF2">
    <property type="entry name" value="2,4-DIENOYL-COA REDUCTASE [(2E)-ENOYL-COA-PRODUCING]"/>
    <property type="match status" value="1"/>
</dbReference>
<sequence length="643" mass="69028">MTAYPHLFQPIQIGTMTVKNRLLMSAMSINFGVDDHGYVTDSLIQYMVARARGGVGMMLVGGGGIHPSGVELPHLPALWEDDCVPALARMAEAVRPFDCRLGMQLMHGGRQSYHDEKVAPSAIPAPAVVKGTPRALTIEEIGMLAGAFGDAARRCQAAGFDFIEIHAAHGYLINQFFAPNSNHRTDAYGGSFENRIRFLMALLADIRHKCGAAFPVGIRINGEDYIDNGWTLADALRLAPILESEGVAYLHVSAGVYGSKQLTIPSMYVPQGCFVDLAVAVKERVRCPVVTVGRIKSPALADELIQSGKADVVALGRSLLADPHWPCKAAAGEVDRIRPCVGCCLGCIHTVLQLEPGGCVVNPDVGREYLLGDTPAAAQARRVLVVGGGPAGLAAARMAAVQGHTVTLCEQEGTLGGALALAAKAPGRGDLGDLLIYFRAELERLGVACRLRTPLDQTLLDEVRPDVVVMATGSLPEMPMLKGLYQSSLQICTVTEVFSGQAATGARVVVWGGNQAGLVLADHLAEQGKAVTVLHPKAHFGEEMSSNDRYYLRERLARGRVVLFKKVVVTRFADKGVDFTVEGRPEHLDALDTVVLADRFTPLREAANLLRQRDVACHFIGDAKQPRHLMYAVSEGEELGRSL</sequence>
<dbReference type="GO" id="GO:0010181">
    <property type="term" value="F:FMN binding"/>
    <property type="evidence" value="ECO:0007669"/>
    <property type="project" value="InterPro"/>
</dbReference>
<evidence type="ECO:0000256" key="9">
    <source>
        <dbReference type="ARBA" id="ARBA00023014"/>
    </source>
</evidence>
<dbReference type="Gene3D" id="3.20.20.70">
    <property type="entry name" value="Aldolase class I"/>
    <property type="match status" value="1"/>
</dbReference>
<keyword evidence="13" id="KW-1185">Reference proteome</keyword>
<evidence type="ECO:0000313" key="12">
    <source>
        <dbReference type="EMBL" id="MCJ8501758.1"/>
    </source>
</evidence>
<evidence type="ECO:0000256" key="1">
    <source>
        <dbReference type="ARBA" id="ARBA00001917"/>
    </source>
</evidence>
<feature type="domain" description="NADH:flavin oxidoreductase/NADH oxidase N-terminal" evidence="10">
    <location>
        <begin position="7"/>
        <end position="332"/>
    </location>
</feature>
<dbReference type="CDD" id="cd02803">
    <property type="entry name" value="OYE_like_FMN_family"/>
    <property type="match status" value="1"/>
</dbReference>
<keyword evidence="5" id="KW-0288">FMN</keyword>
<organism evidence="12 13">
    <name type="scientific">Desulfatitalea alkaliphila</name>
    <dbReference type="NCBI Taxonomy" id="2929485"/>
    <lineage>
        <taxon>Bacteria</taxon>
        <taxon>Pseudomonadati</taxon>
        <taxon>Thermodesulfobacteriota</taxon>
        <taxon>Desulfobacteria</taxon>
        <taxon>Desulfobacterales</taxon>
        <taxon>Desulfosarcinaceae</taxon>
        <taxon>Desulfatitalea</taxon>
    </lineage>
</organism>
<dbReference type="Gene3D" id="3.40.50.720">
    <property type="entry name" value="NAD(P)-binding Rossmann-like Domain"/>
    <property type="match status" value="1"/>
</dbReference>
<evidence type="ECO:0000259" key="10">
    <source>
        <dbReference type="Pfam" id="PF00724"/>
    </source>
</evidence>
<dbReference type="InterPro" id="IPR001155">
    <property type="entry name" value="OxRdtase_FMN_N"/>
</dbReference>
<dbReference type="InterPro" id="IPR023753">
    <property type="entry name" value="FAD/NAD-binding_dom"/>
</dbReference>
<protein>
    <submittedName>
        <fullName evidence="12">FAD-dependent oxidoreductase</fullName>
    </submittedName>
</protein>
<evidence type="ECO:0000313" key="13">
    <source>
        <dbReference type="Proteomes" id="UP001165427"/>
    </source>
</evidence>
<gene>
    <name evidence="12" type="ORF">MRX98_14335</name>
</gene>
<dbReference type="Pfam" id="PF07992">
    <property type="entry name" value="Pyr_redox_2"/>
    <property type="match status" value="1"/>
</dbReference>
<proteinExistence type="inferred from homology"/>
<evidence type="ECO:0000259" key="11">
    <source>
        <dbReference type="Pfam" id="PF07992"/>
    </source>
</evidence>
<dbReference type="GO" id="GO:0016491">
    <property type="term" value="F:oxidoreductase activity"/>
    <property type="evidence" value="ECO:0007669"/>
    <property type="project" value="UniProtKB-KW"/>
</dbReference>
<keyword evidence="7" id="KW-0560">Oxidoreductase</keyword>
<reference evidence="12" key="1">
    <citation type="submission" date="2022-04" db="EMBL/GenBank/DDBJ databases">
        <title>Desulfatitalea alkaliphila sp. nov., a novel anaerobic sulfate-reducing bacterium isolated from terrestrial mud volcano, Taman Peninsula, Russia.</title>
        <authorList>
            <person name="Khomyakova M.A."/>
            <person name="Merkel A.Y."/>
            <person name="Slobodkin A.I."/>
        </authorList>
    </citation>
    <scope>NUCLEOTIDE SEQUENCE</scope>
    <source>
        <strain evidence="12">M08but</strain>
    </source>
</reference>
<dbReference type="PRINTS" id="PR00368">
    <property type="entry name" value="FADPNR"/>
</dbReference>
<evidence type="ECO:0000256" key="2">
    <source>
        <dbReference type="ARBA" id="ARBA00001966"/>
    </source>
</evidence>
<feature type="domain" description="FAD/NAD(P)-binding" evidence="11">
    <location>
        <begin position="382"/>
        <end position="603"/>
    </location>
</feature>
<evidence type="ECO:0000256" key="4">
    <source>
        <dbReference type="ARBA" id="ARBA00022630"/>
    </source>
</evidence>
<evidence type="ECO:0000256" key="8">
    <source>
        <dbReference type="ARBA" id="ARBA00023004"/>
    </source>
</evidence>
<comment type="cofactor">
    <cofactor evidence="2">
        <name>[4Fe-4S] cluster</name>
        <dbReference type="ChEBI" id="CHEBI:49883"/>
    </cofactor>
</comment>
<dbReference type="InterPro" id="IPR051793">
    <property type="entry name" value="NADH:flavin_oxidoreductase"/>
</dbReference>
<dbReference type="Pfam" id="PF00724">
    <property type="entry name" value="Oxidored_FMN"/>
    <property type="match status" value="1"/>
</dbReference>
<comment type="cofactor">
    <cofactor evidence="1">
        <name>FMN</name>
        <dbReference type="ChEBI" id="CHEBI:58210"/>
    </cofactor>
</comment>
<accession>A0AA41RAU8</accession>
<dbReference type="Gene3D" id="3.50.50.60">
    <property type="entry name" value="FAD/NAD(P)-binding domain"/>
    <property type="match status" value="1"/>
</dbReference>
<comment type="caution">
    <text evidence="12">The sequence shown here is derived from an EMBL/GenBank/DDBJ whole genome shotgun (WGS) entry which is preliminary data.</text>
</comment>
<dbReference type="SUPFAM" id="SSF51395">
    <property type="entry name" value="FMN-linked oxidoreductases"/>
    <property type="match status" value="1"/>
</dbReference>
<evidence type="ECO:0000256" key="6">
    <source>
        <dbReference type="ARBA" id="ARBA00022723"/>
    </source>
</evidence>
<dbReference type="RefSeq" id="WP_246910849.1">
    <property type="nucleotide sequence ID" value="NZ_JALJRB010000017.1"/>
</dbReference>
<evidence type="ECO:0000256" key="7">
    <source>
        <dbReference type="ARBA" id="ARBA00023002"/>
    </source>
</evidence>
<dbReference type="EMBL" id="JALJRB010000017">
    <property type="protein sequence ID" value="MCJ8501758.1"/>
    <property type="molecule type" value="Genomic_DNA"/>
</dbReference>
<dbReference type="InterPro" id="IPR013785">
    <property type="entry name" value="Aldolase_TIM"/>
</dbReference>
<name>A0AA41RAU8_9BACT</name>
<dbReference type="SUPFAM" id="SSF51905">
    <property type="entry name" value="FAD/NAD(P)-binding domain"/>
    <property type="match status" value="1"/>
</dbReference>
<keyword evidence="8" id="KW-0408">Iron</keyword>
<dbReference type="InterPro" id="IPR036188">
    <property type="entry name" value="FAD/NAD-bd_sf"/>
</dbReference>